<comment type="catalytic activity">
    <reaction evidence="7">
        <text>alpha-D-mannose 1-phosphate + GTP + H(+) = GDP-alpha-D-mannose + diphosphate</text>
        <dbReference type="Rhea" id="RHEA:15229"/>
        <dbReference type="ChEBI" id="CHEBI:15378"/>
        <dbReference type="ChEBI" id="CHEBI:33019"/>
        <dbReference type="ChEBI" id="CHEBI:37565"/>
        <dbReference type="ChEBI" id="CHEBI:57527"/>
        <dbReference type="ChEBI" id="CHEBI:58409"/>
        <dbReference type="EC" id="2.7.7.13"/>
    </reaction>
</comment>
<dbReference type="GO" id="GO:0000271">
    <property type="term" value="P:polysaccharide biosynthetic process"/>
    <property type="evidence" value="ECO:0007669"/>
    <property type="project" value="InterPro"/>
</dbReference>
<dbReference type="SUPFAM" id="SSF53448">
    <property type="entry name" value="Nucleotide-diphospho-sugar transferases"/>
    <property type="match status" value="1"/>
</dbReference>
<feature type="domain" description="MannoseP isomerase/GMP-like beta-helix" evidence="11">
    <location>
        <begin position="294"/>
        <end position="346"/>
    </location>
</feature>
<dbReference type="KEGG" id="dru:Desru_3674"/>
<dbReference type="Pfam" id="PF00483">
    <property type="entry name" value="NTP_transferase"/>
    <property type="match status" value="1"/>
</dbReference>
<dbReference type="Gene3D" id="2.60.120.10">
    <property type="entry name" value="Jelly Rolls"/>
    <property type="match status" value="1"/>
</dbReference>
<dbReference type="NCBIfam" id="TIGR01479">
    <property type="entry name" value="GMP_PMI"/>
    <property type="match status" value="1"/>
</dbReference>
<gene>
    <name evidence="12" type="ordered locus">Desru_3674</name>
</gene>
<comment type="similarity">
    <text evidence="1 8">Belongs to the mannose-6-phosphate isomerase type 2 family.</text>
</comment>
<evidence type="ECO:0000256" key="4">
    <source>
        <dbReference type="ARBA" id="ARBA00022695"/>
    </source>
</evidence>
<dbReference type="InterPro" id="IPR001538">
    <property type="entry name" value="Man6P_isomerase-2_C"/>
</dbReference>
<dbReference type="Gene3D" id="3.90.550.10">
    <property type="entry name" value="Spore Coat Polysaccharide Biosynthesis Protein SpsA, Chain A"/>
    <property type="match status" value="1"/>
</dbReference>
<dbReference type="Pfam" id="PF22640">
    <property type="entry name" value="ManC_GMP_beta-helix"/>
    <property type="match status" value="1"/>
</dbReference>
<dbReference type="InterPro" id="IPR051161">
    <property type="entry name" value="Mannose-6P_isomerase_type2"/>
</dbReference>
<dbReference type="GO" id="GO:0004475">
    <property type="term" value="F:mannose-1-phosphate guanylyltransferase (GTP) activity"/>
    <property type="evidence" value="ECO:0007669"/>
    <property type="project" value="UniProtKB-EC"/>
</dbReference>
<dbReference type="CDD" id="cd02509">
    <property type="entry name" value="GDP-M1P_Guanylyltransferase"/>
    <property type="match status" value="1"/>
</dbReference>
<dbReference type="InterPro" id="IPR029044">
    <property type="entry name" value="Nucleotide-diphossugar_trans"/>
</dbReference>
<dbReference type="GO" id="GO:0005525">
    <property type="term" value="F:GTP binding"/>
    <property type="evidence" value="ECO:0007669"/>
    <property type="project" value="UniProtKB-KW"/>
</dbReference>
<dbReference type="EMBL" id="CP002780">
    <property type="protein sequence ID" value="AEG61874.1"/>
    <property type="molecule type" value="Genomic_DNA"/>
</dbReference>
<dbReference type="FunFam" id="3.90.550.10:FF:000046">
    <property type="entry name" value="Mannose-1-phosphate guanylyltransferase (GDP)"/>
    <property type="match status" value="1"/>
</dbReference>
<dbReference type="HOGENOM" id="CLU_035527_1_0_9"/>
<dbReference type="InterPro" id="IPR014710">
    <property type="entry name" value="RmlC-like_jellyroll"/>
</dbReference>
<proteinExistence type="inferred from homology"/>
<feature type="domain" description="Mannose-6-phosphate isomerase type II C-terminal" evidence="10">
    <location>
        <begin position="351"/>
        <end position="466"/>
    </location>
</feature>
<evidence type="ECO:0000259" key="10">
    <source>
        <dbReference type="Pfam" id="PF01050"/>
    </source>
</evidence>
<dbReference type="AlphaFoldDB" id="F6DP45"/>
<keyword evidence="6" id="KW-0342">GTP-binding</keyword>
<keyword evidence="13" id="KW-1185">Reference proteome</keyword>
<dbReference type="Pfam" id="PF01050">
    <property type="entry name" value="MannoseP_isomer"/>
    <property type="match status" value="1"/>
</dbReference>
<keyword evidence="5" id="KW-0547">Nucleotide-binding</keyword>
<protein>
    <recommendedName>
        <fullName evidence="2">mannose-1-phosphate guanylyltransferase</fullName>
        <ecNumber evidence="2">2.7.7.13</ecNumber>
    </recommendedName>
</protein>
<organism evidence="12 13">
    <name type="scientific">Desulforamulus ruminis (strain ATCC 23193 / DSM 2154 / NCIMB 8452 / DL)</name>
    <name type="common">Desulfotomaculum ruminis</name>
    <dbReference type="NCBI Taxonomy" id="696281"/>
    <lineage>
        <taxon>Bacteria</taxon>
        <taxon>Bacillati</taxon>
        <taxon>Bacillota</taxon>
        <taxon>Clostridia</taxon>
        <taxon>Eubacteriales</taxon>
        <taxon>Peptococcaceae</taxon>
        <taxon>Desulforamulus</taxon>
    </lineage>
</organism>
<dbReference type="InterPro" id="IPR049577">
    <property type="entry name" value="GMPP_N"/>
</dbReference>
<evidence type="ECO:0000256" key="5">
    <source>
        <dbReference type="ARBA" id="ARBA00022741"/>
    </source>
</evidence>
<evidence type="ECO:0000256" key="3">
    <source>
        <dbReference type="ARBA" id="ARBA00022679"/>
    </source>
</evidence>
<dbReference type="InterPro" id="IPR006375">
    <property type="entry name" value="Man1P_GuaTrfase/Man6P_Isoase"/>
</dbReference>
<evidence type="ECO:0000259" key="9">
    <source>
        <dbReference type="Pfam" id="PF00483"/>
    </source>
</evidence>
<evidence type="ECO:0000256" key="2">
    <source>
        <dbReference type="ARBA" id="ARBA00012387"/>
    </source>
</evidence>
<dbReference type="GO" id="GO:0009298">
    <property type="term" value="P:GDP-mannose biosynthetic process"/>
    <property type="evidence" value="ECO:0007669"/>
    <property type="project" value="TreeGrafter"/>
</dbReference>
<feature type="domain" description="Nucleotidyl transferase" evidence="9">
    <location>
        <begin position="5"/>
        <end position="287"/>
    </location>
</feature>
<dbReference type="EC" id="2.7.7.13" evidence="2"/>
<sequence>MVKLIVLAGGGGTRLFPVSRTSYPKQFLKLATERSLLIETLKRFEKKIKPENMIIVTNKEYKHHVLSELKAYGFKGVHVILEPTSRNTAPAIALAVQYCKEVLNAGESQCILVTPSDHIIKPGEAMVSATAEAIALSSKGYFTTFGVVPDKPETGYGYIKAYKENIKIKHGEIKCFSAFEVEKFVEKPTKEKAEEYFASGEYYWNSGMFAFTIGTFFKELEVYCPDIYHLIQQGYAPALKHFDQMPNISIDYALAERSHLVAVIPLQLKWSDVGSWDALYEILEKDNEGNALTGDCVTVDCRNSMLVASDRLVAAVGLDETIIVETNDAIVVAKKGESQKIKDLVGFLKNNQRKEVSEHTTTYRPWGSYTILTEGSGFKVKRIMVLPGERLSLQMHYHRSEHWVVIAGTAKVTIGEQEIMVHESESVFVPKSTKHCLENPGKIPLEIIEVQTGTYLEEDDIVRFDDIYGRIDN</sequence>
<keyword evidence="12" id="KW-0413">Isomerase</keyword>
<evidence type="ECO:0000256" key="6">
    <source>
        <dbReference type="ARBA" id="ARBA00023134"/>
    </source>
</evidence>
<evidence type="ECO:0000256" key="1">
    <source>
        <dbReference type="ARBA" id="ARBA00006115"/>
    </source>
</evidence>
<name>F6DP45_DESRL</name>
<evidence type="ECO:0000259" key="11">
    <source>
        <dbReference type="Pfam" id="PF22640"/>
    </source>
</evidence>
<dbReference type="InterPro" id="IPR005835">
    <property type="entry name" value="NTP_transferase_dom"/>
</dbReference>
<dbReference type="FunFam" id="2.60.120.10:FF:000032">
    <property type="entry name" value="Mannose-1-phosphate guanylyltransferase/mannose-6-phosphate isomerase"/>
    <property type="match status" value="1"/>
</dbReference>
<dbReference type="InterPro" id="IPR054566">
    <property type="entry name" value="ManC/GMP-like_b-helix"/>
</dbReference>
<dbReference type="CDD" id="cd02213">
    <property type="entry name" value="cupin_PMI_typeII_C"/>
    <property type="match status" value="1"/>
</dbReference>
<dbReference type="PANTHER" id="PTHR46390:SF1">
    <property type="entry name" value="MANNOSE-1-PHOSPHATE GUANYLYLTRANSFERASE"/>
    <property type="match status" value="1"/>
</dbReference>
<dbReference type="eggNOG" id="COG0662">
    <property type="taxonomic scope" value="Bacteria"/>
</dbReference>
<evidence type="ECO:0000313" key="12">
    <source>
        <dbReference type="EMBL" id="AEG61874.1"/>
    </source>
</evidence>
<dbReference type="RefSeq" id="WP_013843620.1">
    <property type="nucleotide sequence ID" value="NC_015589.1"/>
</dbReference>
<reference evidence="12 13" key="2">
    <citation type="journal article" date="2012" name="Stand. Genomic Sci.">
        <title>Complete genome sequence of the sulfate-reducing firmicute Desulfotomaculum ruminis type strain (DL(T)).</title>
        <authorList>
            <person name="Spring S."/>
            <person name="Visser M."/>
            <person name="Lu M."/>
            <person name="Copeland A."/>
            <person name="Lapidus A."/>
            <person name="Lucas S."/>
            <person name="Cheng J.F."/>
            <person name="Han C."/>
            <person name="Tapia R."/>
            <person name="Goodwin L.A."/>
            <person name="Pitluck S."/>
            <person name="Ivanova N."/>
            <person name="Land M."/>
            <person name="Hauser L."/>
            <person name="Larimer F."/>
            <person name="Rohde M."/>
            <person name="Goker M."/>
            <person name="Detter J.C."/>
            <person name="Kyrpides N.C."/>
            <person name="Woyke T."/>
            <person name="Schaap P.J."/>
            <person name="Plugge C.M."/>
            <person name="Muyzer G."/>
            <person name="Kuever J."/>
            <person name="Pereira I.A."/>
            <person name="Parshina S.N."/>
            <person name="Bernier-Latmani R."/>
            <person name="Stams A.J."/>
            <person name="Klenk H.P."/>
        </authorList>
    </citation>
    <scope>NUCLEOTIDE SEQUENCE [LARGE SCALE GENOMIC DNA]</scope>
    <source>
        <strain evidence="13">ATCC 23193 / DSM 2154 / NCIB 8452 / DL</strain>
    </source>
</reference>
<dbReference type="eggNOG" id="COG0836">
    <property type="taxonomic scope" value="Bacteria"/>
</dbReference>
<accession>F6DP45</accession>
<evidence type="ECO:0000256" key="8">
    <source>
        <dbReference type="RuleBase" id="RU004190"/>
    </source>
</evidence>
<keyword evidence="4 12" id="KW-0548">Nucleotidyltransferase</keyword>
<reference evidence="13" key="1">
    <citation type="submission" date="2011-05" db="EMBL/GenBank/DDBJ databases">
        <title>Complete sequence of Desulfotomaculum ruminis DSM 2154.</title>
        <authorList>
            <person name="Lucas S."/>
            <person name="Copeland A."/>
            <person name="Lapidus A."/>
            <person name="Cheng J.-F."/>
            <person name="Goodwin L."/>
            <person name="Pitluck S."/>
            <person name="Lu M."/>
            <person name="Detter J.C."/>
            <person name="Han C."/>
            <person name="Tapia R."/>
            <person name="Land M."/>
            <person name="Hauser L."/>
            <person name="Kyrpides N."/>
            <person name="Ivanova N."/>
            <person name="Mikhailova N."/>
            <person name="Pagani I."/>
            <person name="Stams A.J.M."/>
            <person name="Plugge C.M."/>
            <person name="Muyzer G."/>
            <person name="Kuever J."/>
            <person name="Parshina S.N."/>
            <person name="Ivanova A.E."/>
            <person name="Nazina T.N."/>
            <person name="Brambilla E."/>
            <person name="Spring S."/>
            <person name="Klenk H.-P."/>
            <person name="Woyke T."/>
        </authorList>
    </citation>
    <scope>NUCLEOTIDE SEQUENCE [LARGE SCALE GENOMIC DNA]</scope>
    <source>
        <strain evidence="13">ATCC 23193 / DSM 2154 / NCIB 8452 / DL</strain>
    </source>
</reference>
<evidence type="ECO:0000313" key="13">
    <source>
        <dbReference type="Proteomes" id="UP000009234"/>
    </source>
</evidence>
<keyword evidence="3 12" id="KW-0808">Transferase</keyword>
<dbReference type="STRING" id="696281.Desru_3674"/>
<dbReference type="PANTHER" id="PTHR46390">
    <property type="entry name" value="MANNOSE-1-PHOSPHATE GUANYLYLTRANSFERASE"/>
    <property type="match status" value="1"/>
</dbReference>
<evidence type="ECO:0000256" key="7">
    <source>
        <dbReference type="ARBA" id="ARBA00047343"/>
    </source>
</evidence>
<dbReference type="Proteomes" id="UP000009234">
    <property type="component" value="Chromosome"/>
</dbReference>
<dbReference type="GO" id="GO:0016853">
    <property type="term" value="F:isomerase activity"/>
    <property type="evidence" value="ECO:0007669"/>
    <property type="project" value="UniProtKB-KW"/>
</dbReference>
<dbReference type="SUPFAM" id="SSF51182">
    <property type="entry name" value="RmlC-like cupins"/>
    <property type="match status" value="1"/>
</dbReference>
<dbReference type="InterPro" id="IPR011051">
    <property type="entry name" value="RmlC_Cupin_sf"/>
</dbReference>